<organism evidence="2 3">
    <name type="scientific">Herbaspirillum rubrisubalbicans Os34</name>
    <dbReference type="NCBI Taxonomy" id="1235827"/>
    <lineage>
        <taxon>Bacteria</taxon>
        <taxon>Pseudomonadati</taxon>
        <taxon>Pseudomonadota</taxon>
        <taxon>Betaproteobacteria</taxon>
        <taxon>Burkholderiales</taxon>
        <taxon>Oxalobacteraceae</taxon>
        <taxon>Herbaspirillum</taxon>
    </lineage>
</organism>
<evidence type="ECO:0000256" key="1">
    <source>
        <dbReference type="SAM" id="Phobius"/>
    </source>
</evidence>
<feature type="transmembrane region" description="Helical" evidence="1">
    <location>
        <begin position="156"/>
        <end position="178"/>
    </location>
</feature>
<dbReference type="EMBL" id="CP008956">
    <property type="protein sequence ID" value="QJQ02686.1"/>
    <property type="molecule type" value="Genomic_DNA"/>
</dbReference>
<protein>
    <recommendedName>
        <fullName evidence="4">DNA gyrase subunit B</fullName>
    </recommendedName>
</protein>
<gene>
    <name evidence="2" type="ORF">C798_21410</name>
</gene>
<feature type="transmembrane region" description="Helical" evidence="1">
    <location>
        <begin position="83"/>
        <end position="101"/>
    </location>
</feature>
<proteinExistence type="predicted"/>
<sequence>MKPPAMSRLATLAGPLLILLYPLLIWYAHGRVEPRTLALLLVLIAAVRLFTARVGRPLRWMGVAALALAAPALYWNALLPLKLYPVAISAGMLALFGYSLYKPPTVIERMARLSSPDLPLFAIAYTRRVTQVWCLFFALNGSIALGTALWASPVVWSMYTGVISYIAMGLLFAGEYLVRLHVRRQHHA</sequence>
<keyword evidence="1" id="KW-0472">Membrane</keyword>
<evidence type="ECO:0000313" key="3">
    <source>
        <dbReference type="Proteomes" id="UP000501648"/>
    </source>
</evidence>
<dbReference type="RefSeq" id="WP_017452273.1">
    <property type="nucleotide sequence ID" value="NZ_CP008956.1"/>
</dbReference>
<dbReference type="AlphaFoldDB" id="A0A6M3ZVX7"/>
<evidence type="ECO:0000313" key="2">
    <source>
        <dbReference type="EMBL" id="QJQ02686.1"/>
    </source>
</evidence>
<accession>A0A6M3ZVX7</accession>
<dbReference type="Proteomes" id="UP000501648">
    <property type="component" value="Chromosome"/>
</dbReference>
<name>A0A6M3ZVX7_9BURK</name>
<feature type="transmembrane region" description="Helical" evidence="1">
    <location>
        <begin position="34"/>
        <end position="51"/>
    </location>
</feature>
<evidence type="ECO:0008006" key="4">
    <source>
        <dbReference type="Google" id="ProtNLM"/>
    </source>
</evidence>
<keyword evidence="1" id="KW-0812">Transmembrane</keyword>
<feature type="transmembrane region" description="Helical" evidence="1">
    <location>
        <begin position="58"/>
        <end position="77"/>
    </location>
</feature>
<reference evidence="2 3" key="1">
    <citation type="journal article" date="2012" name="J. Bacteriol.">
        <title>Genome sequence of the pathogenic Herbaspirillum seropedicae strain Os34, isolated from rice roots.</title>
        <authorList>
            <person name="Ye W."/>
            <person name="Ye S."/>
            <person name="Liu J."/>
            <person name="Chang S."/>
            <person name="Chen M."/>
            <person name="Zhu B."/>
            <person name="Guo L."/>
            <person name="An Q."/>
        </authorList>
    </citation>
    <scope>NUCLEOTIDE SEQUENCE [LARGE SCALE GENOMIC DNA]</scope>
    <source>
        <strain evidence="2 3">Os34</strain>
    </source>
</reference>
<feature type="transmembrane region" description="Helical" evidence="1">
    <location>
        <begin position="132"/>
        <end position="150"/>
    </location>
</feature>
<keyword evidence="1" id="KW-1133">Transmembrane helix</keyword>
<feature type="transmembrane region" description="Helical" evidence="1">
    <location>
        <begin position="9"/>
        <end position="28"/>
    </location>
</feature>